<keyword evidence="1" id="KW-1133">Transmembrane helix</keyword>
<sequence length="42" mass="4528">MIVLFLAQAPLGQLGETAVGVFVVFMVTFSLRGSQRSRTKTA</sequence>
<accession>A0A2G8RBI1</accession>
<evidence type="ECO:0000256" key="1">
    <source>
        <dbReference type="SAM" id="Phobius"/>
    </source>
</evidence>
<protein>
    <submittedName>
        <fullName evidence="2">Uncharacterized protein</fullName>
    </submittedName>
</protein>
<keyword evidence="3" id="KW-1185">Reference proteome</keyword>
<dbReference type="AlphaFoldDB" id="A0A2G8RBI1"/>
<proteinExistence type="predicted"/>
<gene>
    <name evidence="2" type="ORF">P775_17305</name>
</gene>
<evidence type="ECO:0000313" key="3">
    <source>
        <dbReference type="Proteomes" id="UP000231259"/>
    </source>
</evidence>
<evidence type="ECO:0000313" key="2">
    <source>
        <dbReference type="EMBL" id="PIL18925.1"/>
    </source>
</evidence>
<keyword evidence="1" id="KW-0812">Transmembrane</keyword>
<feature type="transmembrane region" description="Helical" evidence="1">
    <location>
        <begin position="12"/>
        <end position="31"/>
    </location>
</feature>
<dbReference type="EMBL" id="AWWI01000118">
    <property type="protein sequence ID" value="PIL18925.1"/>
    <property type="molecule type" value="Genomic_DNA"/>
</dbReference>
<organism evidence="2 3">
    <name type="scientific">Puniceibacterium antarcticum</name>
    <dbReference type="NCBI Taxonomy" id="1206336"/>
    <lineage>
        <taxon>Bacteria</taxon>
        <taxon>Pseudomonadati</taxon>
        <taxon>Pseudomonadota</taxon>
        <taxon>Alphaproteobacteria</taxon>
        <taxon>Rhodobacterales</taxon>
        <taxon>Paracoccaceae</taxon>
        <taxon>Puniceibacterium</taxon>
    </lineage>
</organism>
<dbReference type="Proteomes" id="UP000231259">
    <property type="component" value="Unassembled WGS sequence"/>
</dbReference>
<comment type="caution">
    <text evidence="2">The sequence shown here is derived from an EMBL/GenBank/DDBJ whole genome shotgun (WGS) entry which is preliminary data.</text>
</comment>
<keyword evidence="1" id="KW-0472">Membrane</keyword>
<name>A0A2G8RBI1_9RHOB</name>
<reference evidence="2 3" key="1">
    <citation type="submission" date="2013-09" db="EMBL/GenBank/DDBJ databases">
        <title>Genome sequencing of Phaeobacter antarcticus sp. nov. SM1211.</title>
        <authorList>
            <person name="Zhang X.-Y."/>
            <person name="Liu C."/>
            <person name="Chen X.-L."/>
            <person name="Xie B.-B."/>
            <person name="Qin Q.-L."/>
            <person name="Rong J.-C."/>
            <person name="Zhang Y.-Z."/>
        </authorList>
    </citation>
    <scope>NUCLEOTIDE SEQUENCE [LARGE SCALE GENOMIC DNA]</scope>
    <source>
        <strain evidence="2 3">SM1211</strain>
    </source>
</reference>